<dbReference type="InterPro" id="IPR036390">
    <property type="entry name" value="WH_DNA-bd_sf"/>
</dbReference>
<dbReference type="PANTHER" id="PTHR30154:SF17">
    <property type="entry name" value="DNA-BINDING TRANSCRIPTIONAL ACTIVATOR DECR"/>
    <property type="match status" value="1"/>
</dbReference>
<dbReference type="GO" id="GO:0043200">
    <property type="term" value="P:response to amino acid"/>
    <property type="evidence" value="ECO:0007669"/>
    <property type="project" value="TreeGrafter"/>
</dbReference>
<gene>
    <name evidence="5" type="ORF">HPDFL43_20267</name>
</gene>
<keyword evidence="1" id="KW-0805">Transcription regulation</keyword>
<dbReference type="Proteomes" id="UP000004291">
    <property type="component" value="Chromosome"/>
</dbReference>
<dbReference type="PANTHER" id="PTHR30154">
    <property type="entry name" value="LEUCINE-RESPONSIVE REGULATORY PROTEIN"/>
    <property type="match status" value="1"/>
</dbReference>
<dbReference type="HOGENOM" id="CLU_091233_0_2_5"/>
<dbReference type="GO" id="GO:0006355">
    <property type="term" value="P:regulation of DNA-templated transcription"/>
    <property type="evidence" value="ECO:0007669"/>
    <property type="project" value="UniProtKB-ARBA"/>
</dbReference>
<keyword evidence="6" id="KW-1185">Reference proteome</keyword>
<dbReference type="Gene3D" id="3.30.70.920">
    <property type="match status" value="1"/>
</dbReference>
<dbReference type="GO" id="GO:0005829">
    <property type="term" value="C:cytosol"/>
    <property type="evidence" value="ECO:0007669"/>
    <property type="project" value="TreeGrafter"/>
</dbReference>
<evidence type="ECO:0000256" key="1">
    <source>
        <dbReference type="ARBA" id="ARBA00023015"/>
    </source>
</evidence>
<dbReference type="SUPFAM" id="SSF46785">
    <property type="entry name" value="Winged helix' DNA-binding domain"/>
    <property type="match status" value="1"/>
</dbReference>
<proteinExistence type="predicted"/>
<dbReference type="InterPro" id="IPR019885">
    <property type="entry name" value="Tscrpt_reg_HTH_AsnC-type_CS"/>
</dbReference>
<reference evidence="5 6" key="2">
    <citation type="submission" date="2012-06" db="EMBL/GenBank/DDBJ databases">
        <authorList>
            <person name="Fiebig A."/>
        </authorList>
    </citation>
    <scope>NUCLEOTIDE SEQUENCE [LARGE SCALE GENOMIC DNA]</scope>
    <source>
        <strain evidence="5 6">DFL-43</strain>
    </source>
</reference>
<dbReference type="SUPFAM" id="SSF54909">
    <property type="entry name" value="Dimeric alpha+beta barrel"/>
    <property type="match status" value="1"/>
</dbReference>
<dbReference type="Pfam" id="PF13412">
    <property type="entry name" value="HTH_24"/>
    <property type="match status" value="1"/>
</dbReference>
<dbReference type="PROSITE" id="PS50956">
    <property type="entry name" value="HTH_ASNC_2"/>
    <property type="match status" value="1"/>
</dbReference>
<dbReference type="GO" id="GO:0043565">
    <property type="term" value="F:sequence-specific DNA binding"/>
    <property type="evidence" value="ECO:0007669"/>
    <property type="project" value="InterPro"/>
</dbReference>
<dbReference type="InterPro" id="IPR011991">
    <property type="entry name" value="ArsR-like_HTH"/>
</dbReference>
<evidence type="ECO:0000256" key="2">
    <source>
        <dbReference type="ARBA" id="ARBA00023125"/>
    </source>
</evidence>
<comment type="caution">
    <text evidence="5">The sequence shown here is derived from an EMBL/GenBank/DDBJ whole genome shotgun (WGS) entry which is preliminary data.</text>
</comment>
<evidence type="ECO:0000256" key="3">
    <source>
        <dbReference type="ARBA" id="ARBA00023163"/>
    </source>
</evidence>
<feature type="domain" description="HTH asnC-type" evidence="4">
    <location>
        <begin position="18"/>
        <end position="81"/>
    </location>
</feature>
<organism evidence="5 6">
    <name type="scientific">Hoeflea phototrophica (strain DSM 17068 / NCIMB 14078 / DFL-43)</name>
    <dbReference type="NCBI Taxonomy" id="411684"/>
    <lineage>
        <taxon>Bacteria</taxon>
        <taxon>Pseudomonadati</taxon>
        <taxon>Pseudomonadota</taxon>
        <taxon>Alphaproteobacteria</taxon>
        <taxon>Hyphomicrobiales</taxon>
        <taxon>Rhizobiaceae</taxon>
        <taxon>Hoeflea</taxon>
    </lineage>
</organism>
<dbReference type="InterPro" id="IPR019888">
    <property type="entry name" value="Tscrpt_reg_AsnC-like"/>
</dbReference>
<dbReference type="InterPro" id="IPR000485">
    <property type="entry name" value="AsnC-type_HTH_dom"/>
</dbReference>
<dbReference type="eggNOG" id="COG1522">
    <property type="taxonomic scope" value="Bacteria"/>
</dbReference>
<keyword evidence="3" id="KW-0804">Transcription</keyword>
<evidence type="ECO:0000313" key="6">
    <source>
        <dbReference type="Proteomes" id="UP000004291"/>
    </source>
</evidence>
<dbReference type="PRINTS" id="PR00033">
    <property type="entry name" value="HTHASNC"/>
</dbReference>
<dbReference type="InterPro" id="IPR011008">
    <property type="entry name" value="Dimeric_a/b-barrel"/>
</dbReference>
<name>A9CWT5_HOEPD</name>
<dbReference type="InterPro" id="IPR019887">
    <property type="entry name" value="Tscrpt_reg_AsnC/Lrp_C"/>
</dbReference>
<dbReference type="InterPro" id="IPR036388">
    <property type="entry name" value="WH-like_DNA-bd_sf"/>
</dbReference>
<dbReference type="Pfam" id="PF01037">
    <property type="entry name" value="AsnC_trans_reg"/>
    <property type="match status" value="1"/>
</dbReference>
<sequence>MSFQKVYSWDIYLAMHQIDDMDVRILGQLQRDGTLSVDALSERVNLSRNACWRRVKQLEERGLIRDRVAILDAEAAGCGLSVFIFLRAASHDADWLKSFREAVGTFPEIVGVYRTSGDLDYVLRARVSDVKAYDRLYQRLIAKVKLADVSASFVMEEIKETTAIPLSALSRKA</sequence>
<dbReference type="AlphaFoldDB" id="A9CWT5"/>
<keyword evidence="2" id="KW-0238">DNA-binding</keyword>
<accession>A9CWT5</accession>
<dbReference type="STRING" id="411684.HPDFL43_20267"/>
<reference evidence="5 6" key="1">
    <citation type="submission" date="2007-10" db="EMBL/GenBank/DDBJ databases">
        <authorList>
            <person name="Wagner-Dobler I."/>
            <person name="Ferriera S."/>
            <person name="Johnson J."/>
            <person name="Kravitz S."/>
            <person name="Beeson K."/>
            <person name="Sutton G."/>
            <person name="Rogers Y.-H."/>
            <person name="Friedman R."/>
            <person name="Frazier M."/>
            <person name="Venter J.C."/>
        </authorList>
    </citation>
    <scope>NUCLEOTIDE SEQUENCE [LARGE SCALE GENOMIC DNA]</scope>
    <source>
        <strain evidence="5 6">DFL-43</strain>
    </source>
</reference>
<dbReference type="PROSITE" id="PS00519">
    <property type="entry name" value="HTH_ASNC_1"/>
    <property type="match status" value="1"/>
</dbReference>
<dbReference type="CDD" id="cd00090">
    <property type="entry name" value="HTH_ARSR"/>
    <property type="match status" value="1"/>
</dbReference>
<dbReference type="SMART" id="SM00344">
    <property type="entry name" value="HTH_ASNC"/>
    <property type="match status" value="1"/>
</dbReference>
<protein>
    <submittedName>
        <fullName evidence="5">Transcriptional regulator</fullName>
    </submittedName>
</protein>
<evidence type="ECO:0000313" key="5">
    <source>
        <dbReference type="EMBL" id="EDQ35566.2"/>
    </source>
</evidence>
<dbReference type="Gene3D" id="1.10.10.10">
    <property type="entry name" value="Winged helix-like DNA-binding domain superfamily/Winged helix DNA-binding domain"/>
    <property type="match status" value="1"/>
</dbReference>
<evidence type="ECO:0000259" key="4">
    <source>
        <dbReference type="PROSITE" id="PS50956"/>
    </source>
</evidence>
<dbReference type="EMBL" id="ABIA03000001">
    <property type="protein sequence ID" value="EDQ35566.2"/>
    <property type="molecule type" value="Genomic_DNA"/>
</dbReference>